<dbReference type="EMBL" id="CAJFCJ010000020">
    <property type="protein sequence ID" value="CAD5124214.1"/>
    <property type="molecule type" value="Genomic_DNA"/>
</dbReference>
<dbReference type="SMART" id="SM00533">
    <property type="entry name" value="MUTSd"/>
    <property type="match status" value="1"/>
</dbReference>
<comment type="subcellular location">
    <subcellularLocation>
        <location evidence="1">Nucleus</location>
    </subcellularLocation>
</comment>
<evidence type="ECO:0000256" key="7">
    <source>
        <dbReference type="ARBA" id="ARBA00023204"/>
    </source>
</evidence>
<dbReference type="PANTHER" id="PTHR11361:SF35">
    <property type="entry name" value="DNA MISMATCH REPAIR PROTEIN MSH2"/>
    <property type="match status" value="1"/>
</dbReference>
<keyword evidence="6 9" id="KW-0238">DNA-binding</keyword>
<dbReference type="InterPro" id="IPR007696">
    <property type="entry name" value="DNA_mismatch_repair_MutS_core"/>
</dbReference>
<dbReference type="FunFam" id="3.30.420.110:FF:000002">
    <property type="entry name" value="DNA mismatch repair protein"/>
    <property type="match status" value="1"/>
</dbReference>
<reference evidence="13 14" key="1">
    <citation type="submission" date="2020-08" db="EMBL/GenBank/DDBJ databases">
        <authorList>
            <person name="Hejnol A."/>
        </authorList>
    </citation>
    <scope>NUCLEOTIDE SEQUENCE [LARGE SCALE GENOMIC DNA]</scope>
</reference>
<accession>A0A7I8W6N5</accession>
<proteinExistence type="inferred from homology"/>
<dbReference type="GO" id="GO:0005524">
    <property type="term" value="F:ATP binding"/>
    <property type="evidence" value="ECO:0007669"/>
    <property type="project" value="UniProtKB-UniRule"/>
</dbReference>
<evidence type="ECO:0000256" key="6">
    <source>
        <dbReference type="ARBA" id="ARBA00023125"/>
    </source>
</evidence>
<keyword evidence="3 9" id="KW-0547">Nucleotide-binding</keyword>
<dbReference type="GO" id="GO:0006312">
    <property type="term" value="P:mitotic recombination"/>
    <property type="evidence" value="ECO:0007669"/>
    <property type="project" value="TreeGrafter"/>
</dbReference>
<evidence type="ECO:0000256" key="3">
    <source>
        <dbReference type="ARBA" id="ARBA00022741"/>
    </source>
</evidence>
<dbReference type="InterPro" id="IPR036678">
    <property type="entry name" value="MutS_con_dom_sf"/>
</dbReference>
<dbReference type="GO" id="GO:0140664">
    <property type="term" value="F:ATP-dependent DNA damage sensor activity"/>
    <property type="evidence" value="ECO:0007669"/>
    <property type="project" value="InterPro"/>
</dbReference>
<dbReference type="SUPFAM" id="SSF48334">
    <property type="entry name" value="DNA repair protein MutS, domain III"/>
    <property type="match status" value="1"/>
</dbReference>
<dbReference type="Pfam" id="PF05188">
    <property type="entry name" value="MutS_II"/>
    <property type="match status" value="1"/>
</dbReference>
<dbReference type="InterPro" id="IPR007861">
    <property type="entry name" value="DNA_mismatch_repair_MutS_clamp"/>
</dbReference>
<evidence type="ECO:0000259" key="12">
    <source>
        <dbReference type="PROSITE" id="PS00486"/>
    </source>
</evidence>
<dbReference type="Pfam" id="PF05192">
    <property type="entry name" value="MutS_III"/>
    <property type="match status" value="1"/>
</dbReference>
<name>A0A7I8W6N5_9ANNE</name>
<gene>
    <name evidence="13" type="ORF">DGYR_LOCUS11788</name>
</gene>
<protein>
    <submittedName>
        <fullName evidence="13">DgyrCDS12512</fullName>
    </submittedName>
</protein>
<dbReference type="GO" id="GO:0030983">
    <property type="term" value="F:mismatched DNA binding"/>
    <property type="evidence" value="ECO:0007669"/>
    <property type="project" value="UniProtKB-UniRule"/>
</dbReference>
<keyword evidence="10" id="KW-0175">Coiled coil</keyword>
<feature type="coiled-coil region" evidence="10">
    <location>
        <begin position="943"/>
        <end position="970"/>
    </location>
</feature>
<dbReference type="GO" id="GO:0006298">
    <property type="term" value="P:mismatch repair"/>
    <property type="evidence" value="ECO:0007669"/>
    <property type="project" value="InterPro"/>
</dbReference>
<dbReference type="Gene3D" id="3.40.1170.10">
    <property type="entry name" value="DNA repair protein MutS, domain I"/>
    <property type="match status" value="1"/>
</dbReference>
<feature type="compositionally biased region" description="Basic and acidic residues" evidence="11">
    <location>
        <begin position="146"/>
        <end position="159"/>
    </location>
</feature>
<feature type="region of interest" description="Disordered" evidence="11">
    <location>
        <begin position="146"/>
        <end position="179"/>
    </location>
</feature>
<dbReference type="InterPro" id="IPR000432">
    <property type="entry name" value="DNA_mismatch_repair_MutS_C"/>
</dbReference>
<comment type="function">
    <text evidence="9">Component of the post-replicative DNA mismatch repair system (MMR).</text>
</comment>
<keyword evidence="14" id="KW-1185">Reference proteome</keyword>
<comment type="similarity">
    <text evidence="2 9">Belongs to the DNA mismatch repair MutS family.</text>
</comment>
<dbReference type="InterPro" id="IPR016151">
    <property type="entry name" value="DNA_mismatch_repair_MutS_N"/>
</dbReference>
<dbReference type="Pfam" id="PF00488">
    <property type="entry name" value="MutS_V"/>
    <property type="match status" value="1"/>
</dbReference>
<dbReference type="Pfam" id="PF01624">
    <property type="entry name" value="MutS_I"/>
    <property type="match status" value="1"/>
</dbReference>
<dbReference type="Gene3D" id="3.40.50.300">
    <property type="entry name" value="P-loop containing nucleotide triphosphate hydrolases"/>
    <property type="match status" value="1"/>
</dbReference>
<evidence type="ECO:0000256" key="2">
    <source>
        <dbReference type="ARBA" id="ARBA00006271"/>
    </source>
</evidence>
<dbReference type="GO" id="GO:0032301">
    <property type="term" value="C:MutSalpha complex"/>
    <property type="evidence" value="ECO:0007669"/>
    <property type="project" value="TreeGrafter"/>
</dbReference>
<feature type="compositionally biased region" description="Polar residues" evidence="11">
    <location>
        <begin position="160"/>
        <end position="179"/>
    </location>
</feature>
<sequence length="1386" mass="155986">MNLSRADICVLNVKRELIDNIQHTIYCGELRNRNKGEIIGSFQLNLRNDILDARSSSESLSENEQRVPNIGNISFNSEKKRPSSILANKLPQRSSSSGHLGRKLDSLPIVNKTASIDLGKISRKIPNDDRIVDNLLTDSFMSEYSKKSTDALKSDRSEKGTNSSQTSNRSANSTKYEELSSPNNFNINYDFKMKKNKFILEDKSSNEMEFEDGELQLNGLHQLSNYEQITKIINQENAEDDPIVHIGPNFSEEPQYLNENLQALHNPTLAEMNTEILRYSPRSPSNELFNEDNSSYHIQEHCIPSLVNFNRQGQLKKLNKKLSDYNVTAEKMSKTSNVNINVNQLKECKNSPNNSSTVPSLCNGGDNLEDTLNNMNKLNSSLKSVPSVIVESYDRIPTYKSNKNIQLQSLNKAEKAFSNKSKQCYQNRTAQTSIDSEFLRKISNAKNTKDKLHHLKDCGSLDDNYGVDIALGGDIISIRRKKKKQNPSYGIQENSFLTFIKGLPEKPPTTIRFFDRSDFYSVHGDDAIYTAKTFFKSTAGLKYLGSGKKTMPSICLGKAKFEAFIRELLLVRQYRVEVFENSAGTGAKCQNWKVTFKASPGNLTQFEDVLFGTKEMDSGAGVMAVRLSTKNNKRIIGMAIVDLTLKTFQVCQFSDSDKFGTLEAAVVQLSPKECVICPSEAEIKPIFERSNILINERKRAEFNPKHIEQDMNRLLKNQNDFLLPDIDRELILSCLSALISYLEILNQEENFQQFTLATVDLDQYMRLDSTAAKALNVLPENQGVQSDSLLGVLNECKTAMGQRLLNQWILQPLKDVQLIIERQNTVSVFVNNSLMRRTIREILATRVIDLVRVCGKFNRKKATLEDCYKIQQCVNRLSEIVTALEMDESEEGKREIQANFVGPLTELGCDLNKFDELITETLDLKAAEESREYFIKADFDSELEEQKGHLDEIRQDIENLLEEVAVKLKLEARKALKLETNSQYGYFFRVTRNNEKTIRNNKSCIIIETRKDGVKFRTGNLQDLSKEYDSSARKYKEMQKILVEKVLTVAAGYVDSLLNLAATLAKLDVLSTFAEVAVGAPIPYCCPEIFDSEEGIIDIKNLRHACVERQDDVAYIANDILMKRGEQMLVVITGPNMGGKSTYIKSVGVAVLLAQIGSFVPAESAKISVTDGILARVGAGDCQMKGVSTFMAEMLEISSILRCATKNSLLIIDELGRGTSTYDGFGLAWSIAEYIASKIDAYCLFATHFHELTALADEIKSVKNFHVAALCENETLTLLYQVQAGACDRSFGIDVARMTNFPERVLEVIVEAKLHLEDYSGSADDSEEIIKKRRIDRKGGEDKIEQLLRTLKANCNTHDDLKSSADDFKKALTESDNAYLKAVFKY</sequence>
<dbReference type="InterPro" id="IPR027417">
    <property type="entry name" value="P-loop_NTPase"/>
</dbReference>
<dbReference type="PROSITE" id="PS00486">
    <property type="entry name" value="DNA_MISMATCH_REPAIR_2"/>
    <property type="match status" value="1"/>
</dbReference>
<feature type="domain" description="DNA mismatch repair proteins mutS family" evidence="12">
    <location>
        <begin position="1208"/>
        <end position="1224"/>
    </location>
</feature>
<comment type="caution">
    <text evidence="13">The sequence shown here is derived from an EMBL/GenBank/DDBJ whole genome shotgun (WGS) entry which is preliminary data.</text>
</comment>
<evidence type="ECO:0000313" key="13">
    <source>
        <dbReference type="EMBL" id="CAD5124214.1"/>
    </source>
</evidence>
<dbReference type="InterPro" id="IPR007860">
    <property type="entry name" value="DNA_mmatch_repair_MutS_con_dom"/>
</dbReference>
<keyword evidence="8" id="KW-0539">Nucleus</keyword>
<dbReference type="Proteomes" id="UP000549394">
    <property type="component" value="Unassembled WGS sequence"/>
</dbReference>
<dbReference type="OrthoDB" id="295033at2759"/>
<keyword evidence="4 9" id="KW-0227">DNA damage</keyword>
<dbReference type="InterPro" id="IPR045076">
    <property type="entry name" value="MutS"/>
</dbReference>
<dbReference type="NCBIfam" id="NF003810">
    <property type="entry name" value="PRK05399.1"/>
    <property type="match status" value="1"/>
</dbReference>
<dbReference type="InterPro" id="IPR007695">
    <property type="entry name" value="DNA_mismatch_repair_MutS-lik_N"/>
</dbReference>
<keyword evidence="5" id="KW-0067">ATP-binding</keyword>
<dbReference type="Gene3D" id="1.10.1420.10">
    <property type="match status" value="2"/>
</dbReference>
<dbReference type="SUPFAM" id="SSF52540">
    <property type="entry name" value="P-loop containing nucleoside triphosphate hydrolases"/>
    <property type="match status" value="1"/>
</dbReference>
<evidence type="ECO:0000256" key="5">
    <source>
        <dbReference type="ARBA" id="ARBA00022840"/>
    </source>
</evidence>
<dbReference type="FunFam" id="3.40.1170.10:FF:000003">
    <property type="entry name" value="DNA mismatch repair protein"/>
    <property type="match status" value="1"/>
</dbReference>
<organism evidence="13 14">
    <name type="scientific">Dimorphilus gyrociliatus</name>
    <dbReference type="NCBI Taxonomy" id="2664684"/>
    <lineage>
        <taxon>Eukaryota</taxon>
        <taxon>Metazoa</taxon>
        <taxon>Spiralia</taxon>
        <taxon>Lophotrochozoa</taxon>
        <taxon>Annelida</taxon>
        <taxon>Polychaeta</taxon>
        <taxon>Polychaeta incertae sedis</taxon>
        <taxon>Dinophilidae</taxon>
        <taxon>Dimorphilus</taxon>
    </lineage>
</organism>
<dbReference type="Pfam" id="PF05190">
    <property type="entry name" value="MutS_IV"/>
    <property type="match status" value="1"/>
</dbReference>
<evidence type="ECO:0000313" key="14">
    <source>
        <dbReference type="Proteomes" id="UP000549394"/>
    </source>
</evidence>
<dbReference type="FunFam" id="3.40.50.300:FF:005021">
    <property type="entry name" value="Predicted protein"/>
    <property type="match status" value="1"/>
</dbReference>
<dbReference type="PANTHER" id="PTHR11361">
    <property type="entry name" value="DNA MISMATCH REPAIR PROTEIN MUTS FAMILY MEMBER"/>
    <property type="match status" value="1"/>
</dbReference>
<dbReference type="Gene3D" id="3.30.420.110">
    <property type="entry name" value="MutS, connector domain"/>
    <property type="match status" value="1"/>
</dbReference>
<evidence type="ECO:0000256" key="8">
    <source>
        <dbReference type="ARBA" id="ARBA00023242"/>
    </source>
</evidence>
<dbReference type="SMART" id="SM00534">
    <property type="entry name" value="MUTSac"/>
    <property type="match status" value="1"/>
</dbReference>
<keyword evidence="7 9" id="KW-0234">DNA repair</keyword>
<evidence type="ECO:0000256" key="10">
    <source>
        <dbReference type="SAM" id="Coils"/>
    </source>
</evidence>
<evidence type="ECO:0000256" key="9">
    <source>
        <dbReference type="RuleBase" id="RU003756"/>
    </source>
</evidence>
<evidence type="ECO:0000256" key="4">
    <source>
        <dbReference type="ARBA" id="ARBA00022763"/>
    </source>
</evidence>
<dbReference type="SUPFAM" id="SSF53150">
    <property type="entry name" value="DNA repair protein MutS, domain II"/>
    <property type="match status" value="1"/>
</dbReference>
<evidence type="ECO:0000256" key="11">
    <source>
        <dbReference type="SAM" id="MobiDB-lite"/>
    </source>
</evidence>
<dbReference type="InterPro" id="IPR036187">
    <property type="entry name" value="DNA_mismatch_repair_MutS_sf"/>
</dbReference>
<evidence type="ECO:0000256" key="1">
    <source>
        <dbReference type="ARBA" id="ARBA00004123"/>
    </source>
</evidence>